<dbReference type="InterPro" id="IPR011059">
    <property type="entry name" value="Metal-dep_hydrolase_composite"/>
</dbReference>
<dbReference type="GO" id="GO:0016810">
    <property type="term" value="F:hydrolase activity, acting on carbon-nitrogen (but not peptide) bonds"/>
    <property type="evidence" value="ECO:0007669"/>
    <property type="project" value="InterPro"/>
</dbReference>
<proteinExistence type="predicted"/>
<dbReference type="EMBL" id="JAUEPU010000030">
    <property type="protein sequence ID" value="KAK0492353.1"/>
    <property type="molecule type" value="Genomic_DNA"/>
</dbReference>
<comment type="caution">
    <text evidence="1">The sequence shown here is derived from an EMBL/GenBank/DDBJ whole genome shotgun (WGS) entry which is preliminary data.</text>
</comment>
<keyword evidence="2" id="KW-1185">Reference proteome</keyword>
<accession>A0AA39Q066</accession>
<organism evidence="1 2">
    <name type="scientific">Armillaria luteobubalina</name>
    <dbReference type="NCBI Taxonomy" id="153913"/>
    <lineage>
        <taxon>Eukaryota</taxon>
        <taxon>Fungi</taxon>
        <taxon>Dikarya</taxon>
        <taxon>Basidiomycota</taxon>
        <taxon>Agaricomycotina</taxon>
        <taxon>Agaricomycetes</taxon>
        <taxon>Agaricomycetidae</taxon>
        <taxon>Agaricales</taxon>
        <taxon>Marasmiineae</taxon>
        <taxon>Physalacriaceae</taxon>
        <taxon>Armillaria</taxon>
    </lineage>
</organism>
<gene>
    <name evidence="1" type="ORF">EDD18DRAFT_1358017</name>
</gene>
<reference evidence="1" key="1">
    <citation type="submission" date="2023-06" db="EMBL/GenBank/DDBJ databases">
        <authorList>
            <consortium name="Lawrence Berkeley National Laboratory"/>
            <person name="Ahrendt S."/>
            <person name="Sahu N."/>
            <person name="Indic B."/>
            <person name="Wong-Bajracharya J."/>
            <person name="Merenyi Z."/>
            <person name="Ke H.-M."/>
            <person name="Monk M."/>
            <person name="Kocsube S."/>
            <person name="Drula E."/>
            <person name="Lipzen A."/>
            <person name="Balint B."/>
            <person name="Henrissat B."/>
            <person name="Andreopoulos B."/>
            <person name="Martin F.M."/>
            <person name="Harder C.B."/>
            <person name="Rigling D."/>
            <person name="Ford K.L."/>
            <person name="Foster G.D."/>
            <person name="Pangilinan J."/>
            <person name="Papanicolaou A."/>
            <person name="Barry K."/>
            <person name="LaButti K."/>
            <person name="Viragh M."/>
            <person name="Koriabine M."/>
            <person name="Yan M."/>
            <person name="Riley R."/>
            <person name="Champramary S."/>
            <person name="Plett K.L."/>
            <person name="Tsai I.J."/>
            <person name="Slot J."/>
            <person name="Sipos G."/>
            <person name="Plett J."/>
            <person name="Nagy L.G."/>
            <person name="Grigoriev I.V."/>
        </authorList>
    </citation>
    <scope>NUCLEOTIDE SEQUENCE</scope>
    <source>
        <strain evidence="1">HWK02</strain>
    </source>
</reference>
<sequence>MCLDEDLIILHSDKSHKPYEIKNSKLHHSCDYTSYDGIVLKDWLGYKVIQGKIV</sequence>
<dbReference type="AlphaFoldDB" id="A0AA39Q066"/>
<evidence type="ECO:0000313" key="2">
    <source>
        <dbReference type="Proteomes" id="UP001175228"/>
    </source>
</evidence>
<name>A0AA39Q066_9AGAR</name>
<evidence type="ECO:0000313" key="1">
    <source>
        <dbReference type="EMBL" id="KAK0492353.1"/>
    </source>
</evidence>
<protein>
    <submittedName>
        <fullName evidence="1">Uncharacterized protein</fullName>
    </submittedName>
</protein>
<dbReference type="Proteomes" id="UP001175228">
    <property type="component" value="Unassembled WGS sequence"/>
</dbReference>
<dbReference type="Gene3D" id="2.30.40.10">
    <property type="entry name" value="Urease, subunit C, domain 1"/>
    <property type="match status" value="1"/>
</dbReference>
<dbReference type="SUPFAM" id="SSF51338">
    <property type="entry name" value="Composite domain of metallo-dependent hydrolases"/>
    <property type="match status" value="1"/>
</dbReference>